<protein>
    <submittedName>
        <fullName evidence="1">Embryo defective</fullName>
    </submittedName>
</protein>
<reference evidence="1 2" key="1">
    <citation type="submission" date="2019-12" db="EMBL/GenBank/DDBJ databases">
        <authorList>
            <person name="Alioto T."/>
            <person name="Alioto T."/>
            <person name="Gomez Garrido J."/>
        </authorList>
    </citation>
    <scope>NUCLEOTIDE SEQUENCE [LARGE SCALE GENOMIC DNA]</scope>
</reference>
<dbReference type="Gramene" id="OE9A013816T1">
    <property type="protein sequence ID" value="OE9A013816C1"/>
    <property type="gene ID" value="OE9A013816"/>
</dbReference>
<organism evidence="1 2">
    <name type="scientific">Olea europaea subsp. europaea</name>
    <dbReference type="NCBI Taxonomy" id="158383"/>
    <lineage>
        <taxon>Eukaryota</taxon>
        <taxon>Viridiplantae</taxon>
        <taxon>Streptophyta</taxon>
        <taxon>Embryophyta</taxon>
        <taxon>Tracheophyta</taxon>
        <taxon>Spermatophyta</taxon>
        <taxon>Magnoliopsida</taxon>
        <taxon>eudicotyledons</taxon>
        <taxon>Gunneridae</taxon>
        <taxon>Pentapetalae</taxon>
        <taxon>asterids</taxon>
        <taxon>lamiids</taxon>
        <taxon>Lamiales</taxon>
        <taxon>Oleaceae</taxon>
        <taxon>Oleeae</taxon>
        <taxon>Olea</taxon>
    </lineage>
</organism>
<proteinExistence type="predicted"/>
<evidence type="ECO:0000313" key="2">
    <source>
        <dbReference type="Proteomes" id="UP000594638"/>
    </source>
</evidence>
<dbReference type="EMBL" id="CACTIH010001840">
    <property type="protein sequence ID" value="CAA2965357.1"/>
    <property type="molecule type" value="Genomic_DNA"/>
</dbReference>
<gene>
    <name evidence="1" type="ORF">OLEA9_A013816</name>
</gene>
<dbReference type="PANTHER" id="PTHR34962">
    <property type="entry name" value="EMBRYO DEFECTIVE 1703-RELATED"/>
    <property type="match status" value="1"/>
</dbReference>
<name>A0A8S0QA59_OLEEU</name>
<keyword evidence="2" id="KW-1185">Reference proteome</keyword>
<dbReference type="OrthoDB" id="1720557at2759"/>
<dbReference type="Proteomes" id="UP000594638">
    <property type="component" value="Unassembled WGS sequence"/>
</dbReference>
<dbReference type="PANTHER" id="PTHR34962:SF1">
    <property type="entry name" value="EMBRYO DEFECTIVE 1703-RELATED"/>
    <property type="match status" value="1"/>
</dbReference>
<evidence type="ECO:0000313" key="1">
    <source>
        <dbReference type="EMBL" id="CAA2965357.1"/>
    </source>
</evidence>
<dbReference type="AlphaFoldDB" id="A0A8S0QA59"/>
<comment type="caution">
    <text evidence="1">The sequence shown here is derived from an EMBL/GenBank/DDBJ whole genome shotgun (WGS) entry which is preliminary data.</text>
</comment>
<accession>A0A8S0QA59</accession>
<sequence length="146" mass="16472">MKDIGKDLDRWIAEKEIEEAADLMDKIPEKGRKFIKEKLDKVKREIELYGPQAVVCKLLVVADLPLILCIELYTVENGEQRVGLYSLEMAAELELDPKQYNVIAFEDADGNAFIVTRSLKGAFQEAKANGFSVTVIRKGQLQLNVD</sequence>